<comment type="similarity">
    <text evidence="2">Belongs to the CSC1 (TC 1.A.17) family.</text>
</comment>
<feature type="transmembrane region" description="Helical" evidence="8">
    <location>
        <begin position="168"/>
        <end position="188"/>
    </location>
</feature>
<evidence type="ECO:0000313" key="12">
    <source>
        <dbReference type="EMBL" id="CAK9191919.1"/>
    </source>
</evidence>
<dbReference type="InterPro" id="IPR003864">
    <property type="entry name" value="CSC1/OSCA1-like_7TM"/>
</dbReference>
<dbReference type="PANTHER" id="PTHR13018">
    <property type="entry name" value="PROBABLE MEMBRANE PROTEIN DUF221-RELATED"/>
    <property type="match status" value="1"/>
</dbReference>
<keyword evidence="13" id="KW-1185">Reference proteome</keyword>
<sequence length="961" mass="108163">MAGGILELVTAAGINILTCVAFLVGFALLKNQPLNTRVYYPRWFVKGEEDRVSDFVRLGNKKGGVTGQYVNLNWKSYAHVMDWVVITLRMPEEELIQLVGLDSAVFLRIFRLGLKVFLPMLFWGWVVLIPINRTGNGLAALQAADPLFTYTAVDTISIANIPTKSNRLWAHLLAAYLFTGWTCLMLYLEYGKVENMRYKFIAAQKQRPDQFTVLVRQVPRDPNVSIGLKIEHFFRENHPDHYCTHQVVYKANKLASLIKKKEKYEGKIEILLKKQAAEPTSDRPTTKKGFLHMYGEKVDAIDYYDAEIDRLTEEISVERKKILSDDKYVMRAGFVSFNSRWGAAVCAQTQQSKDATKWLTEWAPEPRDVYWNNLSIRYVELNSRRIVVAVIVFLLVFFFLIPVTFVQSLANLDSLNQMFPFLRSLTNQKFITYFIQGFLPGLITTLFLKLLPYVLTILSKFEGHVSLSAIDRFCAIKYYVFVVINVFFGNVIAGSIFEQFKQYIKAPPTVPTSFGSSIPMKSTFFITYIMIEWWSLLASEIFRLVPLLIYHLKSLVVAKTEKDRVKAIPATPPPYSTMLSQLCLYFLLGVVYAIISPLILPFIVIFFAFGYVVYRNQVINVYEPLYESAASFWPLIHRNIVIALILKHITLIGLFSTKRAFESTPFLLPLPILTFIFYLHCNQRYFLAFVNYPLQEAMLKDKMEPGVDVKGFLEASYLHPAINSTVVDSDEEEEPSVIKNGATPVHPSASKSLVHDAEADTSLSTPLKKKRSNLNGDSDGSPDLLSSSQGFHAEGSGGSLFGSSRRFNSARTCDLHAQGKIITSTVSPSSQGGSSHYLQCEGSRSSFGSFHTSSSRMHTDELPGYTDHSATGSQRFHLQGYGSLPNMGGGMYYSPSSSKRYSNIHLDTSTEDGNHLNLVTHPGSQYGSISDLNGEVSELPLTAIATELAQAIQLTTRMPLL</sequence>
<dbReference type="Pfam" id="PF13967">
    <property type="entry name" value="RSN1_TM"/>
    <property type="match status" value="1"/>
</dbReference>
<keyword evidence="5 8" id="KW-1133">Transmembrane helix</keyword>
<comment type="subcellular location">
    <subcellularLocation>
        <location evidence="1">Membrane</location>
        <topology evidence="1">Multi-pass membrane protein</topology>
    </subcellularLocation>
</comment>
<feature type="transmembrane region" description="Helical" evidence="8">
    <location>
        <begin position="476"/>
        <end position="497"/>
    </location>
</feature>
<evidence type="ECO:0000256" key="3">
    <source>
        <dbReference type="ARBA" id="ARBA00022448"/>
    </source>
</evidence>
<dbReference type="Proteomes" id="UP001497512">
    <property type="component" value="Chromosome 1"/>
</dbReference>
<feature type="transmembrane region" description="Helical" evidence="8">
    <location>
        <begin position="112"/>
        <end position="131"/>
    </location>
</feature>
<feature type="transmembrane region" description="Helical" evidence="8">
    <location>
        <begin position="386"/>
        <end position="410"/>
    </location>
</feature>
<keyword evidence="6 8" id="KW-0472">Membrane</keyword>
<keyword evidence="4 8" id="KW-0812">Transmembrane</keyword>
<feature type="transmembrane region" description="Helical" evidence="8">
    <location>
        <begin position="430"/>
        <end position="455"/>
    </location>
</feature>
<feature type="transmembrane region" description="Helical" evidence="8">
    <location>
        <begin position="666"/>
        <end position="686"/>
    </location>
</feature>
<gene>
    <name evidence="12" type="ORF">CSSPTR1EN2_LOCUS1631</name>
</gene>
<dbReference type="InterPro" id="IPR032880">
    <property type="entry name" value="CSC1/OSCA1-like_N"/>
</dbReference>
<evidence type="ECO:0000256" key="5">
    <source>
        <dbReference type="ARBA" id="ARBA00022989"/>
    </source>
</evidence>
<evidence type="ECO:0000313" key="13">
    <source>
        <dbReference type="Proteomes" id="UP001497512"/>
    </source>
</evidence>
<evidence type="ECO:0000256" key="6">
    <source>
        <dbReference type="ARBA" id="ARBA00023136"/>
    </source>
</evidence>
<feature type="transmembrane region" description="Helical" evidence="8">
    <location>
        <begin position="525"/>
        <end position="545"/>
    </location>
</feature>
<feature type="domain" description="CSC1/OSCA1-like cytosolic" evidence="11">
    <location>
        <begin position="210"/>
        <end position="373"/>
    </location>
</feature>
<dbReference type="PANTHER" id="PTHR13018:SF5">
    <property type="entry name" value="RE44586P"/>
    <property type="match status" value="1"/>
</dbReference>
<dbReference type="InterPro" id="IPR045122">
    <property type="entry name" value="Csc1-like"/>
</dbReference>
<dbReference type="Pfam" id="PF02714">
    <property type="entry name" value="RSN1_7TM"/>
    <property type="match status" value="1"/>
</dbReference>
<feature type="domain" description="CSC1/OSCA1-like 7TM region" evidence="9">
    <location>
        <begin position="384"/>
        <end position="655"/>
    </location>
</feature>
<dbReference type="Pfam" id="PF14703">
    <property type="entry name" value="PHM7_cyt"/>
    <property type="match status" value="1"/>
</dbReference>
<evidence type="ECO:0008006" key="14">
    <source>
        <dbReference type="Google" id="ProtNLM"/>
    </source>
</evidence>
<feature type="transmembrane region" description="Helical" evidence="8">
    <location>
        <begin position="582"/>
        <end position="612"/>
    </location>
</feature>
<feature type="compositionally biased region" description="Low complexity" evidence="7">
    <location>
        <begin position="774"/>
        <end position="790"/>
    </location>
</feature>
<feature type="transmembrane region" description="Helical" evidence="8">
    <location>
        <begin position="632"/>
        <end position="654"/>
    </location>
</feature>
<evidence type="ECO:0000259" key="11">
    <source>
        <dbReference type="Pfam" id="PF14703"/>
    </source>
</evidence>
<reference evidence="12 13" key="1">
    <citation type="submission" date="2024-02" db="EMBL/GenBank/DDBJ databases">
        <authorList>
            <consortium name="ELIXIR-Norway"/>
            <consortium name="Elixir Norway"/>
        </authorList>
    </citation>
    <scope>NUCLEOTIDE SEQUENCE [LARGE SCALE GENOMIC DNA]</scope>
</reference>
<evidence type="ECO:0000256" key="4">
    <source>
        <dbReference type="ARBA" id="ARBA00022692"/>
    </source>
</evidence>
<feature type="domain" description="CSC1/OSCA1-like N-terminal transmembrane" evidence="10">
    <location>
        <begin position="8"/>
        <end position="188"/>
    </location>
</feature>
<evidence type="ECO:0000259" key="9">
    <source>
        <dbReference type="Pfam" id="PF02714"/>
    </source>
</evidence>
<feature type="region of interest" description="Disordered" evidence="7">
    <location>
        <begin position="727"/>
        <end position="791"/>
    </location>
</feature>
<feature type="transmembrane region" description="Helical" evidence="8">
    <location>
        <begin position="6"/>
        <end position="29"/>
    </location>
</feature>
<organism evidence="12 13">
    <name type="scientific">Sphagnum troendelagicum</name>
    <dbReference type="NCBI Taxonomy" id="128251"/>
    <lineage>
        <taxon>Eukaryota</taxon>
        <taxon>Viridiplantae</taxon>
        <taxon>Streptophyta</taxon>
        <taxon>Embryophyta</taxon>
        <taxon>Bryophyta</taxon>
        <taxon>Sphagnophytina</taxon>
        <taxon>Sphagnopsida</taxon>
        <taxon>Sphagnales</taxon>
        <taxon>Sphagnaceae</taxon>
        <taxon>Sphagnum</taxon>
    </lineage>
</organism>
<evidence type="ECO:0000256" key="1">
    <source>
        <dbReference type="ARBA" id="ARBA00004141"/>
    </source>
</evidence>
<feature type="region of interest" description="Disordered" evidence="7">
    <location>
        <begin position="848"/>
        <end position="871"/>
    </location>
</feature>
<dbReference type="InterPro" id="IPR027815">
    <property type="entry name" value="CSC1/OSCA1-like_cyt"/>
</dbReference>
<protein>
    <recommendedName>
        <fullName evidence="14">CSC1-like protein</fullName>
    </recommendedName>
</protein>
<proteinExistence type="inferred from homology"/>
<evidence type="ECO:0000256" key="8">
    <source>
        <dbReference type="SAM" id="Phobius"/>
    </source>
</evidence>
<evidence type="ECO:0000259" key="10">
    <source>
        <dbReference type="Pfam" id="PF13967"/>
    </source>
</evidence>
<accession>A0ABP0TBT4</accession>
<name>A0ABP0TBT4_9BRYO</name>
<keyword evidence="3" id="KW-0813">Transport</keyword>
<evidence type="ECO:0000256" key="7">
    <source>
        <dbReference type="SAM" id="MobiDB-lite"/>
    </source>
</evidence>
<evidence type="ECO:0000256" key="2">
    <source>
        <dbReference type="ARBA" id="ARBA00007779"/>
    </source>
</evidence>
<dbReference type="EMBL" id="OZ019893">
    <property type="protein sequence ID" value="CAK9191919.1"/>
    <property type="molecule type" value="Genomic_DNA"/>
</dbReference>